<comment type="caution">
    <text evidence="4">The sequence shown here is derived from an EMBL/GenBank/DDBJ whole genome shotgun (WGS) entry which is preliminary data.</text>
</comment>
<dbReference type="PROSITE" id="PS00455">
    <property type="entry name" value="AMP_BINDING"/>
    <property type="match status" value="1"/>
</dbReference>
<accession>A0ABV8DQH1</accession>
<protein>
    <submittedName>
        <fullName evidence="4">Class I adenylate-forming enzyme family protein</fullName>
    </submittedName>
</protein>
<dbReference type="EMBL" id="JBHSAX010000009">
    <property type="protein sequence ID" value="MFC3962201.1"/>
    <property type="molecule type" value="Genomic_DNA"/>
</dbReference>
<dbReference type="Proteomes" id="UP001595696">
    <property type="component" value="Unassembled WGS sequence"/>
</dbReference>
<dbReference type="InterPro" id="IPR025110">
    <property type="entry name" value="AMP-bd_C"/>
</dbReference>
<sequence length="404" mass="42161">MLGGAPDDPAVRVGGQRWSYRDLERAIGEWNARHRDPDCYDASELGLAEALIAVCAAARRGIPVRVENPEARPERAEIPPGAFLLVATSGSTGRPRPLARTAASWYDSFPDFSARTGITAADRVLVTGPPHATMHLFGALHALWTGACVTDEPGEATVVHAVPAVLREVVRAAPMLRTAVIAGIAPDSGALAVAAHLTVVEYYGSAEVSLVAARRIDAGAAEAPPTIGCRAGAAPDRAGRRDDAAGGPAGRVEPLRLFPGVEAEIRDGLLFVRTPYAVLGAPEWSGVGDLAELGEEGHLRVRGRGDCAINVGGTLVVAEDVEQALAAVPGVRAVAVVGAPHSVFGSIVTAAVELHPDTELAAVRARARLVLSREAVPRRWVPMPRLPRTAAGKVARGALRDLLV</sequence>
<keyword evidence="2" id="KW-0436">Ligase</keyword>
<proteinExistence type="inferred from homology"/>
<name>A0ABV8DQH1_9NOCA</name>
<dbReference type="Gene3D" id="3.30.300.30">
    <property type="match status" value="1"/>
</dbReference>
<dbReference type="PANTHER" id="PTHR43201:SF5">
    <property type="entry name" value="MEDIUM-CHAIN ACYL-COA LIGASE ACSF2, MITOCHONDRIAL"/>
    <property type="match status" value="1"/>
</dbReference>
<feature type="domain" description="AMP-binding enzyme C-terminal" evidence="3">
    <location>
        <begin position="321"/>
        <end position="393"/>
    </location>
</feature>
<evidence type="ECO:0000313" key="5">
    <source>
        <dbReference type="Proteomes" id="UP001595696"/>
    </source>
</evidence>
<evidence type="ECO:0000259" key="3">
    <source>
        <dbReference type="Pfam" id="PF13193"/>
    </source>
</evidence>
<dbReference type="RefSeq" id="WP_378611965.1">
    <property type="nucleotide sequence ID" value="NZ_JBHSAX010000009.1"/>
</dbReference>
<dbReference type="InterPro" id="IPR045851">
    <property type="entry name" value="AMP-bd_C_sf"/>
</dbReference>
<organism evidence="4 5">
    <name type="scientific">Nocardia jiangsuensis</name>
    <dbReference type="NCBI Taxonomy" id="1691563"/>
    <lineage>
        <taxon>Bacteria</taxon>
        <taxon>Bacillati</taxon>
        <taxon>Actinomycetota</taxon>
        <taxon>Actinomycetes</taxon>
        <taxon>Mycobacteriales</taxon>
        <taxon>Nocardiaceae</taxon>
        <taxon>Nocardia</taxon>
    </lineage>
</organism>
<reference evidence="5" key="1">
    <citation type="journal article" date="2019" name="Int. J. Syst. Evol. Microbiol.">
        <title>The Global Catalogue of Microorganisms (GCM) 10K type strain sequencing project: providing services to taxonomists for standard genome sequencing and annotation.</title>
        <authorList>
            <consortium name="The Broad Institute Genomics Platform"/>
            <consortium name="The Broad Institute Genome Sequencing Center for Infectious Disease"/>
            <person name="Wu L."/>
            <person name="Ma J."/>
        </authorList>
    </citation>
    <scope>NUCLEOTIDE SEQUENCE [LARGE SCALE GENOMIC DNA]</scope>
    <source>
        <strain evidence="5">CGMCC 4.7330</strain>
    </source>
</reference>
<dbReference type="Pfam" id="PF13193">
    <property type="entry name" value="AMP-binding_C"/>
    <property type="match status" value="1"/>
</dbReference>
<evidence type="ECO:0000256" key="2">
    <source>
        <dbReference type="ARBA" id="ARBA00022598"/>
    </source>
</evidence>
<keyword evidence="5" id="KW-1185">Reference proteome</keyword>
<dbReference type="InterPro" id="IPR042099">
    <property type="entry name" value="ANL_N_sf"/>
</dbReference>
<gene>
    <name evidence="4" type="ORF">ACFO0B_09420</name>
</gene>
<comment type="similarity">
    <text evidence="1">Belongs to the ATP-dependent AMP-binding enzyme family.</text>
</comment>
<dbReference type="InterPro" id="IPR020845">
    <property type="entry name" value="AMP-binding_CS"/>
</dbReference>
<dbReference type="PANTHER" id="PTHR43201">
    <property type="entry name" value="ACYL-COA SYNTHETASE"/>
    <property type="match status" value="1"/>
</dbReference>
<dbReference type="SUPFAM" id="SSF56801">
    <property type="entry name" value="Acetyl-CoA synthetase-like"/>
    <property type="match status" value="1"/>
</dbReference>
<evidence type="ECO:0000256" key="1">
    <source>
        <dbReference type="ARBA" id="ARBA00006432"/>
    </source>
</evidence>
<evidence type="ECO:0000313" key="4">
    <source>
        <dbReference type="EMBL" id="MFC3962201.1"/>
    </source>
</evidence>
<dbReference type="Gene3D" id="3.40.50.12780">
    <property type="entry name" value="N-terminal domain of ligase-like"/>
    <property type="match status" value="1"/>
</dbReference>